<accession>A0ABU8FJZ3</accession>
<dbReference type="InterPro" id="IPR051400">
    <property type="entry name" value="HAD-like_hydrolase"/>
</dbReference>
<keyword evidence="2 4" id="KW-0378">Hydrolase</keyword>
<proteinExistence type="predicted"/>
<dbReference type="RefSeq" id="WP_336473453.1">
    <property type="nucleotide sequence ID" value="NZ_JBAWSX010000011.1"/>
</dbReference>
<comment type="cofactor">
    <cofactor evidence="1">
        <name>Mg(2+)</name>
        <dbReference type="ChEBI" id="CHEBI:18420"/>
    </cofactor>
</comment>
<protein>
    <submittedName>
        <fullName evidence="4">HAD family hydrolase</fullName>
        <ecNumber evidence="4">3.1.3.-</ecNumber>
    </submittedName>
</protein>
<dbReference type="PANTHER" id="PTHR46470">
    <property type="entry name" value="N-ACYLNEURAMINATE-9-PHOSPHATASE"/>
    <property type="match status" value="1"/>
</dbReference>
<dbReference type="Gene3D" id="1.20.120.710">
    <property type="entry name" value="Haloacid dehalogenase hydrolase-like domain"/>
    <property type="match status" value="1"/>
</dbReference>
<dbReference type="SFLD" id="SFLDS00003">
    <property type="entry name" value="Haloacid_Dehalogenase"/>
    <property type="match status" value="1"/>
</dbReference>
<organism evidence="4 5">
    <name type="scientific">Bacillus bruguierae</name>
    <dbReference type="NCBI Taxonomy" id="3127667"/>
    <lineage>
        <taxon>Bacteria</taxon>
        <taxon>Bacillati</taxon>
        <taxon>Bacillota</taxon>
        <taxon>Bacilli</taxon>
        <taxon>Bacillales</taxon>
        <taxon>Bacillaceae</taxon>
        <taxon>Bacillus</taxon>
    </lineage>
</organism>
<dbReference type="SFLD" id="SFLDG01129">
    <property type="entry name" value="C1.5:_HAD__Beta-PGM__Phosphata"/>
    <property type="match status" value="1"/>
</dbReference>
<dbReference type="Gene3D" id="3.40.50.1000">
    <property type="entry name" value="HAD superfamily/HAD-like"/>
    <property type="match status" value="1"/>
</dbReference>
<dbReference type="PRINTS" id="PR00413">
    <property type="entry name" value="HADHALOGNASE"/>
</dbReference>
<dbReference type="GO" id="GO:0016787">
    <property type="term" value="F:hydrolase activity"/>
    <property type="evidence" value="ECO:0007669"/>
    <property type="project" value="UniProtKB-KW"/>
</dbReference>
<sequence length="226" mass="26407">MIFFDIDGTLLNYELAEKNGILDFFREHNPIFSGKEFEASKLWNQLSEQYFNQFLSNELSFHEQKRLRMKGIFQQYGIHLTNEEADQKFNLYLSSYRENWTVYADVIDVLEDLKRKGYPLGIISNGNYEQQIEKLHRLNILHYFNPVIASSRVGVAKPNIAIFQIASMKAKCRVQDCYYIGDRLETDALSSKNAGMHGIWLDRCNKQEQCSSPTIKSLYELIHILT</sequence>
<keyword evidence="5" id="KW-1185">Reference proteome</keyword>
<dbReference type="PANTHER" id="PTHR46470:SF4">
    <property type="entry name" value="5-AMINO-6-(5-PHOSPHO-D-RIBITYLAMINO)URACIL PHOSPHATASE YIGB"/>
    <property type="match status" value="1"/>
</dbReference>
<dbReference type="InterPro" id="IPR006439">
    <property type="entry name" value="HAD-SF_hydro_IA"/>
</dbReference>
<dbReference type="NCBIfam" id="TIGR01662">
    <property type="entry name" value="HAD-SF-IIIA"/>
    <property type="match status" value="1"/>
</dbReference>
<evidence type="ECO:0000313" key="5">
    <source>
        <dbReference type="Proteomes" id="UP001372526"/>
    </source>
</evidence>
<dbReference type="InterPro" id="IPR006549">
    <property type="entry name" value="HAD-SF_hydro_IIIA"/>
</dbReference>
<dbReference type="InterPro" id="IPR036412">
    <property type="entry name" value="HAD-like_sf"/>
</dbReference>
<comment type="caution">
    <text evidence="4">The sequence shown here is derived from an EMBL/GenBank/DDBJ whole genome shotgun (WGS) entry which is preliminary data.</text>
</comment>
<evidence type="ECO:0000256" key="2">
    <source>
        <dbReference type="ARBA" id="ARBA00022801"/>
    </source>
</evidence>
<dbReference type="InterPro" id="IPR023214">
    <property type="entry name" value="HAD_sf"/>
</dbReference>
<evidence type="ECO:0000313" key="4">
    <source>
        <dbReference type="EMBL" id="MEI4803006.1"/>
    </source>
</evidence>
<gene>
    <name evidence="4" type="ORF">WAZ07_17155</name>
</gene>
<dbReference type="Proteomes" id="UP001372526">
    <property type="component" value="Unassembled WGS sequence"/>
</dbReference>
<name>A0ABU8FJZ3_9BACI</name>
<evidence type="ECO:0000256" key="3">
    <source>
        <dbReference type="ARBA" id="ARBA00022842"/>
    </source>
</evidence>
<dbReference type="NCBIfam" id="TIGR01549">
    <property type="entry name" value="HAD-SF-IA-v1"/>
    <property type="match status" value="1"/>
</dbReference>
<dbReference type="EMBL" id="JBAWSX010000011">
    <property type="protein sequence ID" value="MEI4803006.1"/>
    <property type="molecule type" value="Genomic_DNA"/>
</dbReference>
<dbReference type="SUPFAM" id="SSF56784">
    <property type="entry name" value="HAD-like"/>
    <property type="match status" value="1"/>
</dbReference>
<reference evidence="4 5" key="1">
    <citation type="submission" date="2024-01" db="EMBL/GenBank/DDBJ databases">
        <title>Seven novel Bacillus-like species.</title>
        <authorList>
            <person name="Liu G."/>
        </authorList>
    </citation>
    <scope>NUCLEOTIDE SEQUENCE [LARGE SCALE GENOMIC DNA]</scope>
    <source>
        <strain evidence="4 5">FJAT-51639</strain>
    </source>
</reference>
<dbReference type="Pfam" id="PF00702">
    <property type="entry name" value="Hydrolase"/>
    <property type="match status" value="1"/>
</dbReference>
<dbReference type="EC" id="3.1.3.-" evidence="4"/>
<evidence type="ECO:0000256" key="1">
    <source>
        <dbReference type="ARBA" id="ARBA00001946"/>
    </source>
</evidence>
<keyword evidence="3" id="KW-0460">Magnesium</keyword>